<dbReference type="RefSeq" id="WP_344877142.1">
    <property type="nucleotide sequence ID" value="NZ_BAABAL010000016.1"/>
</dbReference>
<comment type="caution">
    <text evidence="2">The sequence shown here is derived from an EMBL/GenBank/DDBJ whole genome shotgun (WGS) entry which is preliminary data.</text>
</comment>
<organism evidence="2 3">
    <name type="scientific">Allokutzneria multivorans</name>
    <dbReference type="NCBI Taxonomy" id="1142134"/>
    <lineage>
        <taxon>Bacteria</taxon>
        <taxon>Bacillati</taxon>
        <taxon>Actinomycetota</taxon>
        <taxon>Actinomycetes</taxon>
        <taxon>Pseudonocardiales</taxon>
        <taxon>Pseudonocardiaceae</taxon>
        <taxon>Allokutzneria</taxon>
    </lineage>
</organism>
<evidence type="ECO:0000313" key="3">
    <source>
        <dbReference type="Proteomes" id="UP001501747"/>
    </source>
</evidence>
<evidence type="ECO:0000313" key="2">
    <source>
        <dbReference type="EMBL" id="GAA4014065.1"/>
    </source>
</evidence>
<reference evidence="3" key="1">
    <citation type="journal article" date="2019" name="Int. J. Syst. Evol. Microbiol.">
        <title>The Global Catalogue of Microorganisms (GCM) 10K type strain sequencing project: providing services to taxonomists for standard genome sequencing and annotation.</title>
        <authorList>
            <consortium name="The Broad Institute Genomics Platform"/>
            <consortium name="The Broad Institute Genome Sequencing Center for Infectious Disease"/>
            <person name="Wu L."/>
            <person name="Ma J."/>
        </authorList>
    </citation>
    <scope>NUCLEOTIDE SEQUENCE [LARGE SCALE GENOMIC DNA]</scope>
    <source>
        <strain evidence="3">JCM 17342</strain>
    </source>
</reference>
<gene>
    <name evidence="2" type="ORF">GCM10022247_41100</name>
</gene>
<protein>
    <recommendedName>
        <fullName evidence="4">Glyoxalase-like domain-containing protein</fullName>
    </recommendedName>
</protein>
<feature type="region of interest" description="Disordered" evidence="1">
    <location>
        <begin position="23"/>
        <end position="47"/>
    </location>
</feature>
<dbReference type="EMBL" id="BAABAL010000016">
    <property type="protein sequence ID" value="GAA4014065.1"/>
    <property type="molecule type" value="Genomic_DNA"/>
</dbReference>
<proteinExistence type="predicted"/>
<dbReference type="Proteomes" id="UP001501747">
    <property type="component" value="Unassembled WGS sequence"/>
</dbReference>
<keyword evidence="3" id="KW-1185">Reference proteome</keyword>
<evidence type="ECO:0008006" key="4">
    <source>
        <dbReference type="Google" id="ProtNLM"/>
    </source>
</evidence>
<sequence>MADPGALGRFWARAHGIPEEHWSDSCAAADPGGTAPPLSQRSPAGKVAEHRVRLDVNAGKGMVSFTPVLWRPWR</sequence>
<evidence type="ECO:0000256" key="1">
    <source>
        <dbReference type="SAM" id="MobiDB-lite"/>
    </source>
</evidence>
<name>A0ABP7SN13_9PSEU</name>
<accession>A0ABP7SN13</accession>